<dbReference type="Proteomes" id="UP001148662">
    <property type="component" value="Unassembled WGS sequence"/>
</dbReference>
<name>A0ACC1TBI0_9APHY</name>
<evidence type="ECO:0000313" key="2">
    <source>
        <dbReference type="Proteomes" id="UP001148662"/>
    </source>
</evidence>
<organism evidence="1 2">
    <name type="scientific">Phlebia brevispora</name>
    <dbReference type="NCBI Taxonomy" id="194682"/>
    <lineage>
        <taxon>Eukaryota</taxon>
        <taxon>Fungi</taxon>
        <taxon>Dikarya</taxon>
        <taxon>Basidiomycota</taxon>
        <taxon>Agaricomycotina</taxon>
        <taxon>Agaricomycetes</taxon>
        <taxon>Polyporales</taxon>
        <taxon>Meruliaceae</taxon>
        <taxon>Phlebia</taxon>
    </lineage>
</organism>
<keyword evidence="2" id="KW-1185">Reference proteome</keyword>
<dbReference type="EMBL" id="JANHOG010000143">
    <property type="protein sequence ID" value="KAJ3557637.1"/>
    <property type="molecule type" value="Genomic_DNA"/>
</dbReference>
<gene>
    <name evidence="1" type="ORF">NM688_g1369</name>
</gene>
<accession>A0ACC1TBI0</accession>
<proteinExistence type="predicted"/>
<evidence type="ECO:0000313" key="1">
    <source>
        <dbReference type="EMBL" id="KAJ3557637.1"/>
    </source>
</evidence>
<sequence>MAALYLHHALFAADPQPPPSNARTLHDRQSSSFSTVTLRTTSDYTHPTESLLQHDEPTIGSSAYLDILARQPLHPAEPRASWNTSLSLQPDPITPRERKRIKERALRRKLRRLRWAKWILLIVAAFWAIYNAIRYFLAFSIYLSSGRQQASLALGILSALSLVLLVSSAAAHVFLPHLGRSRGSSAGYPGVQILLEYTSSASLLSPAITNLVLVCVWRHSQNPFLTVEGRCTWDIDVVWSRAQFRCQSPKAIAWGYWLAGAVVRLTITSAVLFTYHLLSHKYDALASRSSRRKGGRTHTHSVSYPSVPGREPSLSIRSSRTMLSSTTIPVSLARSGHQPSQTASSERQSAGGSRTDINVPGRRSLYRASSTRISSEQLSGDGHGGHSRHSQQSSEGHIAVSSAVIDDERVSLESFEEEDALSQGDNDAYSPYGRPIRHSPGAYLIAPDNYTVLEPDTTPTATALPGDDLHGFVDRFRSLLEEVTRDTEADIDLARSDQLGYYSDGVLSSPSADSEDASDIDYVPIVGSLIQRMPTIESLGSREVMSLAASSVQRGDRSVHSLSRPPTRANTLSQPPSRSNSLTASVILTTPTEAQPPGSELVCQMSKAPNTQGGSSCGSRNSTPYYPAGGTGSNADTAATTSNGSRIVWPSFHRQSHTCSG</sequence>
<reference evidence="1" key="1">
    <citation type="submission" date="2022-07" db="EMBL/GenBank/DDBJ databases">
        <title>Genome Sequence of Phlebia brevispora.</title>
        <authorList>
            <person name="Buettner E."/>
        </authorList>
    </citation>
    <scope>NUCLEOTIDE SEQUENCE</scope>
    <source>
        <strain evidence="1">MPL23</strain>
    </source>
</reference>
<protein>
    <submittedName>
        <fullName evidence="1">Uncharacterized protein</fullName>
    </submittedName>
</protein>
<comment type="caution">
    <text evidence="1">The sequence shown here is derived from an EMBL/GenBank/DDBJ whole genome shotgun (WGS) entry which is preliminary data.</text>
</comment>